<dbReference type="Gene3D" id="3.40.30.10">
    <property type="entry name" value="Glutaredoxin"/>
    <property type="match status" value="1"/>
</dbReference>
<name>A0ABY6J425_9BACT</name>
<proteinExistence type="inferred from homology"/>
<dbReference type="InterPro" id="IPR029759">
    <property type="entry name" value="GPX_AS"/>
</dbReference>
<keyword evidence="6" id="KW-1185">Reference proteome</keyword>
<keyword evidence="2 4" id="KW-0575">Peroxidase</keyword>
<evidence type="ECO:0000256" key="2">
    <source>
        <dbReference type="ARBA" id="ARBA00022559"/>
    </source>
</evidence>
<dbReference type="PANTHER" id="PTHR11592:SF78">
    <property type="entry name" value="GLUTATHIONE PEROXIDASE"/>
    <property type="match status" value="1"/>
</dbReference>
<dbReference type="Pfam" id="PF00255">
    <property type="entry name" value="GSHPx"/>
    <property type="match status" value="1"/>
</dbReference>
<evidence type="ECO:0000256" key="1">
    <source>
        <dbReference type="ARBA" id="ARBA00006926"/>
    </source>
</evidence>
<dbReference type="InterPro" id="IPR036249">
    <property type="entry name" value="Thioredoxin-like_sf"/>
</dbReference>
<dbReference type="PRINTS" id="PR01011">
    <property type="entry name" value="GLUTPROXDASE"/>
</dbReference>
<reference evidence="5" key="1">
    <citation type="submission" date="2022-10" db="EMBL/GenBank/DDBJ databases">
        <title>Chitinophaga sp. nov., isolated from soil.</title>
        <authorList>
            <person name="Jeon C.O."/>
        </authorList>
    </citation>
    <scope>NUCLEOTIDE SEQUENCE</scope>
    <source>
        <strain evidence="5">R8</strain>
    </source>
</reference>
<accession>A0ABY6J425</accession>
<evidence type="ECO:0000313" key="5">
    <source>
        <dbReference type="EMBL" id="UYQ92957.1"/>
    </source>
</evidence>
<evidence type="ECO:0000256" key="3">
    <source>
        <dbReference type="ARBA" id="ARBA00023002"/>
    </source>
</evidence>
<dbReference type="InterPro" id="IPR000889">
    <property type="entry name" value="Glutathione_peroxidase"/>
</dbReference>
<dbReference type="GO" id="GO:0004601">
    <property type="term" value="F:peroxidase activity"/>
    <property type="evidence" value="ECO:0007669"/>
    <property type="project" value="UniProtKB-KW"/>
</dbReference>
<dbReference type="PROSITE" id="PS00460">
    <property type="entry name" value="GLUTATHIONE_PEROXID_1"/>
    <property type="match status" value="1"/>
</dbReference>
<dbReference type="EMBL" id="CP107006">
    <property type="protein sequence ID" value="UYQ92957.1"/>
    <property type="molecule type" value="Genomic_DNA"/>
</dbReference>
<comment type="similarity">
    <text evidence="1 4">Belongs to the glutathione peroxidase family.</text>
</comment>
<dbReference type="SUPFAM" id="SSF52833">
    <property type="entry name" value="Thioredoxin-like"/>
    <property type="match status" value="1"/>
</dbReference>
<sequence>MFKLMLLSALVFVAPKGIYDFKVDGLDGKKKINFSDYKGKKILIVNTASKCGLTPQYEGLEALYQKYKGQLVIVGFPANNFNGQEPGTNQEIQQFCTSNYSVTFPMSAKISVKETTFTRCTSGCSQKARPNISRRKKLPGTSRSTCWMKKATL</sequence>
<dbReference type="PANTHER" id="PTHR11592">
    <property type="entry name" value="GLUTATHIONE PEROXIDASE"/>
    <property type="match status" value="1"/>
</dbReference>
<evidence type="ECO:0000256" key="4">
    <source>
        <dbReference type="RuleBase" id="RU000499"/>
    </source>
</evidence>
<gene>
    <name evidence="5" type="ORF">MKQ68_23020</name>
</gene>
<organism evidence="5 6">
    <name type="scientific">Chitinophaga horti</name>
    <dbReference type="NCBI Taxonomy" id="2920382"/>
    <lineage>
        <taxon>Bacteria</taxon>
        <taxon>Pseudomonadati</taxon>
        <taxon>Bacteroidota</taxon>
        <taxon>Chitinophagia</taxon>
        <taxon>Chitinophagales</taxon>
        <taxon>Chitinophagaceae</taxon>
        <taxon>Chitinophaga</taxon>
    </lineage>
</organism>
<dbReference type="CDD" id="cd00340">
    <property type="entry name" value="GSH_Peroxidase"/>
    <property type="match status" value="1"/>
</dbReference>
<keyword evidence="3 4" id="KW-0560">Oxidoreductase</keyword>
<evidence type="ECO:0000313" key="6">
    <source>
        <dbReference type="Proteomes" id="UP001162741"/>
    </source>
</evidence>
<protein>
    <recommendedName>
        <fullName evidence="4">Glutathione peroxidase</fullName>
    </recommendedName>
</protein>
<dbReference type="Proteomes" id="UP001162741">
    <property type="component" value="Chromosome"/>
</dbReference>
<dbReference type="RefSeq" id="WP_264281120.1">
    <property type="nucleotide sequence ID" value="NZ_CP107006.1"/>
</dbReference>
<dbReference type="PROSITE" id="PS51355">
    <property type="entry name" value="GLUTATHIONE_PEROXID_3"/>
    <property type="match status" value="1"/>
</dbReference>